<dbReference type="InterPro" id="IPR036942">
    <property type="entry name" value="Beta-barrel_TonB_sf"/>
</dbReference>
<evidence type="ECO:0000256" key="7">
    <source>
        <dbReference type="PROSITE-ProRule" id="PRU01360"/>
    </source>
</evidence>
<dbReference type="InterPro" id="IPR008969">
    <property type="entry name" value="CarboxyPept-like_regulatory"/>
</dbReference>
<keyword evidence="10" id="KW-1185">Reference proteome</keyword>
<dbReference type="Pfam" id="PF07715">
    <property type="entry name" value="Plug"/>
    <property type="match status" value="1"/>
</dbReference>
<evidence type="ECO:0000256" key="6">
    <source>
        <dbReference type="ARBA" id="ARBA00023237"/>
    </source>
</evidence>
<keyword evidence="2 7" id="KW-0813">Transport</keyword>
<keyword evidence="9" id="KW-0675">Receptor</keyword>
<dbReference type="Gene3D" id="2.60.40.1120">
    <property type="entry name" value="Carboxypeptidase-like, regulatory domain"/>
    <property type="match status" value="1"/>
</dbReference>
<evidence type="ECO:0000313" key="9">
    <source>
        <dbReference type="EMBL" id="MCU7693534.1"/>
    </source>
</evidence>
<accession>A0AAE3IKM1</accession>
<feature type="domain" description="TonB-dependent receptor plug" evidence="8">
    <location>
        <begin position="98"/>
        <end position="202"/>
    </location>
</feature>
<dbReference type="Pfam" id="PF13620">
    <property type="entry name" value="CarboxypepD_reg"/>
    <property type="match status" value="1"/>
</dbReference>
<comment type="similarity">
    <text evidence="7">Belongs to the TonB-dependent receptor family.</text>
</comment>
<evidence type="ECO:0000256" key="2">
    <source>
        <dbReference type="ARBA" id="ARBA00022448"/>
    </source>
</evidence>
<dbReference type="InterPro" id="IPR012910">
    <property type="entry name" value="Plug_dom"/>
</dbReference>
<dbReference type="PROSITE" id="PS52016">
    <property type="entry name" value="TONB_DEPENDENT_REC_3"/>
    <property type="match status" value="1"/>
</dbReference>
<dbReference type="Gene3D" id="2.40.170.20">
    <property type="entry name" value="TonB-dependent receptor, beta-barrel domain"/>
    <property type="match status" value="1"/>
</dbReference>
<keyword evidence="6 7" id="KW-0998">Cell outer membrane</keyword>
<organism evidence="9 10">
    <name type="scientific">Haoranjiania flava</name>
    <dbReference type="NCBI Taxonomy" id="1856322"/>
    <lineage>
        <taxon>Bacteria</taxon>
        <taxon>Pseudomonadati</taxon>
        <taxon>Bacteroidota</taxon>
        <taxon>Chitinophagia</taxon>
        <taxon>Chitinophagales</taxon>
        <taxon>Chitinophagaceae</taxon>
        <taxon>Haoranjiania</taxon>
    </lineage>
</organism>
<dbReference type="SUPFAM" id="SSF49464">
    <property type="entry name" value="Carboxypeptidase regulatory domain-like"/>
    <property type="match status" value="1"/>
</dbReference>
<dbReference type="GO" id="GO:0009279">
    <property type="term" value="C:cell outer membrane"/>
    <property type="evidence" value="ECO:0007669"/>
    <property type="project" value="UniProtKB-SubCell"/>
</dbReference>
<dbReference type="RefSeq" id="WP_263037022.1">
    <property type="nucleotide sequence ID" value="NZ_JAOTPL010000003.1"/>
</dbReference>
<dbReference type="InterPro" id="IPR037066">
    <property type="entry name" value="Plug_dom_sf"/>
</dbReference>
<dbReference type="InterPro" id="IPR023997">
    <property type="entry name" value="TonB-dep_OMP_SusC/RagA_CS"/>
</dbReference>
<keyword evidence="4 7" id="KW-0812">Transmembrane</keyword>
<evidence type="ECO:0000256" key="1">
    <source>
        <dbReference type="ARBA" id="ARBA00004571"/>
    </source>
</evidence>
<dbReference type="EMBL" id="JAOTPL010000003">
    <property type="protein sequence ID" value="MCU7693534.1"/>
    <property type="molecule type" value="Genomic_DNA"/>
</dbReference>
<dbReference type="Gene3D" id="2.170.130.10">
    <property type="entry name" value="TonB-dependent receptor, plug domain"/>
    <property type="match status" value="1"/>
</dbReference>
<evidence type="ECO:0000256" key="3">
    <source>
        <dbReference type="ARBA" id="ARBA00022452"/>
    </source>
</evidence>
<evidence type="ECO:0000256" key="5">
    <source>
        <dbReference type="ARBA" id="ARBA00023136"/>
    </source>
</evidence>
<comment type="subcellular location">
    <subcellularLocation>
        <location evidence="1 7">Cell outer membrane</location>
        <topology evidence="1 7">Multi-pass membrane protein</topology>
    </subcellularLocation>
</comment>
<dbReference type="NCBIfam" id="TIGR04056">
    <property type="entry name" value="OMP_RagA_SusC"/>
    <property type="match status" value="1"/>
</dbReference>
<keyword evidence="3 7" id="KW-1134">Transmembrane beta strand</keyword>
<keyword evidence="5 7" id="KW-0472">Membrane</keyword>
<evidence type="ECO:0000256" key="4">
    <source>
        <dbReference type="ARBA" id="ARBA00022692"/>
    </source>
</evidence>
<proteinExistence type="inferred from homology"/>
<dbReference type="SUPFAM" id="SSF56935">
    <property type="entry name" value="Porins"/>
    <property type="match status" value="1"/>
</dbReference>
<dbReference type="InterPro" id="IPR023996">
    <property type="entry name" value="TonB-dep_OMP_SusC/RagA"/>
</dbReference>
<dbReference type="InterPro" id="IPR039426">
    <property type="entry name" value="TonB-dep_rcpt-like"/>
</dbReference>
<sequence>MISDETGNPVGFVTVSAKNMNTQQTYQAVADSAGNFTISNLPVEGQYNFDFSAVGYQSRSISGYILKSDGPNSIIVSLKADDESLGDVVVVGYGTLRKSDLTGALSSVDTKEIASRATSNPAEAIQGVVAGVNVQKSSGIAGSAPSVKIRGVSTFGSNEPLYIIDGFPGSISSVNPNDIESMEVLKDAAAAAIYGSVAANGVIIVTTRRGKGGKVQVDINSYASSTQTAKRLDMLDAQGYLTVHKRMYDEYNKYESKKVSLPGYLSNPGIHNTNWQDEVFRTGFATTQSVAVSAGQNDTRMSLSANITDEKGVVISNTLKQQNARIKVSTKKNIFTIDGNMSFTGSKTMSPNFSLKEVYMLSPLVPVYDSEQQGGFGLTNWGGIPNNVNVVADEHFKSSWTKRQNVTGSASVGVDIIKGLTFKSSYSYRGNNYQYYYHRPAFVSDVKNPYEYPYYSESRSYWEEQVIDNLLNYTNKFHKHSVNALAGTSLTLQSSNWNSVGVEGKKTVYSVKNGVLVTNELPEGFLDPYFMTIDAGNGGTFSADGSRYEYNRMSYFGRLNYSYDDRYLLQFTIRRDGSSKFGEDSRYGNFPSVALGWKINDEPFFPEKTVISNLKLRASWGRLGNEVALGYYDHQALITRYNSLFMGYVQGSGSNPWPGSIAMGLENRILRWETTTSKNLGLDFGFLNNALSGTINYYYNTTKDLLITKKLALSSGLEDPILNVGQIRNSGLEVELKYTRNAGDFRYNVGMNLSTLNNKILSLANEDQVLMGVGLKYGTEHFPNQTRVGYPIGAFFLYKTDGIFQNEQEVAAHKNKDGDLLQESAKPGDLRFVDTNGDGVIDDKDKEYCGTGMPKIEANLKLGASYKGFDFSALIGSGWGHKLYNGNRYFYEGMNSGSNFLASTLDAWTPENRNSKIPRAVLQDPNGNTRESDRFLEKGDFVRLRHIQLGYTLPKWALARIQSDQLRIYISGENLLTWTKYEGIDPEFAPSGVLSTGVDRLIFPFTRSYVVGLQFSF</sequence>
<comment type="caution">
    <text evidence="9">The sequence shown here is derived from an EMBL/GenBank/DDBJ whole genome shotgun (WGS) entry which is preliminary data.</text>
</comment>
<dbReference type="AlphaFoldDB" id="A0AAE3IKM1"/>
<gene>
    <name evidence="9" type="ORF">OD355_03285</name>
</gene>
<evidence type="ECO:0000259" key="8">
    <source>
        <dbReference type="Pfam" id="PF07715"/>
    </source>
</evidence>
<protein>
    <submittedName>
        <fullName evidence="9">TonB-dependent receptor</fullName>
    </submittedName>
</protein>
<dbReference type="NCBIfam" id="TIGR04057">
    <property type="entry name" value="SusC_RagA_signa"/>
    <property type="match status" value="1"/>
</dbReference>
<reference evidence="9" key="1">
    <citation type="submission" date="2022-10" db="EMBL/GenBank/DDBJ databases">
        <authorList>
            <person name="Kim H.S."/>
            <person name="Kim J.-S."/>
            <person name="Suh M.K."/>
            <person name="Eom M.K."/>
            <person name="Lee J.-S."/>
        </authorList>
    </citation>
    <scope>NUCLEOTIDE SEQUENCE</scope>
    <source>
        <strain evidence="9">LIP-5</strain>
    </source>
</reference>
<evidence type="ECO:0000313" key="10">
    <source>
        <dbReference type="Proteomes" id="UP001209317"/>
    </source>
</evidence>
<name>A0AAE3IKM1_9BACT</name>
<dbReference type="Proteomes" id="UP001209317">
    <property type="component" value="Unassembled WGS sequence"/>
</dbReference>